<organism evidence="2 3">
    <name type="scientific">Burkholderia multivorans</name>
    <dbReference type="NCBI Taxonomy" id="87883"/>
    <lineage>
        <taxon>Bacteria</taxon>
        <taxon>Pseudomonadati</taxon>
        <taxon>Pseudomonadota</taxon>
        <taxon>Betaproteobacteria</taxon>
        <taxon>Burkholderiales</taxon>
        <taxon>Burkholderiaceae</taxon>
        <taxon>Burkholderia</taxon>
        <taxon>Burkholderia cepacia complex</taxon>
    </lineage>
</organism>
<dbReference type="RefSeq" id="WP_217085015.1">
    <property type="nucleotide sequence ID" value="NZ_CP090751.1"/>
</dbReference>
<gene>
    <name evidence="2" type="ORF">KTE52_29730</name>
</gene>
<dbReference type="EMBL" id="JAHPMX010000030">
    <property type="protein sequence ID" value="MBU9360508.1"/>
    <property type="molecule type" value="Genomic_DNA"/>
</dbReference>
<proteinExistence type="predicted"/>
<feature type="domain" description="YdbS-like PH" evidence="1">
    <location>
        <begin position="111"/>
        <end position="180"/>
    </location>
</feature>
<dbReference type="InterPro" id="IPR005182">
    <property type="entry name" value="YdbS-like_PH"/>
</dbReference>
<evidence type="ECO:0000259" key="1">
    <source>
        <dbReference type="Pfam" id="PF03703"/>
    </source>
</evidence>
<comment type="caution">
    <text evidence="2">The sequence shown here is derived from an EMBL/GenBank/DDBJ whole genome shotgun (WGS) entry which is preliminary data.</text>
</comment>
<protein>
    <submittedName>
        <fullName evidence="2">PH domain-containing protein</fullName>
    </submittedName>
</protein>
<dbReference type="AlphaFoldDB" id="A0AAP2HQ84"/>
<dbReference type="PANTHER" id="PTHR37938">
    <property type="entry name" value="BLL0215 PROTEIN"/>
    <property type="match status" value="1"/>
</dbReference>
<evidence type="ECO:0000313" key="2">
    <source>
        <dbReference type="EMBL" id="MBU9360508.1"/>
    </source>
</evidence>
<reference evidence="2" key="1">
    <citation type="submission" date="2021-06" db="EMBL/GenBank/DDBJ databases">
        <title>A collection of bacterial strains from the Burkholderia cepacia Research Laboratory and Repository.</title>
        <authorList>
            <person name="Lipuma J."/>
            <person name="Spilker T."/>
        </authorList>
    </citation>
    <scope>NUCLEOTIDE SEQUENCE</scope>
    <source>
        <strain evidence="2">AU37435</strain>
    </source>
</reference>
<accession>A0AAP2HQ84</accession>
<name>A0AAP2HQ84_9BURK</name>
<dbReference type="Proteomes" id="UP001196915">
    <property type="component" value="Unassembled WGS sequence"/>
</dbReference>
<dbReference type="Pfam" id="PF03703">
    <property type="entry name" value="bPH_2"/>
    <property type="match status" value="1"/>
</dbReference>
<evidence type="ECO:0000313" key="3">
    <source>
        <dbReference type="Proteomes" id="UP001196915"/>
    </source>
</evidence>
<sequence>MKSRFSQKVEASPATLRNEVLHTRNSEWAGERPAHTYKEREAQLVLRPAGSQMMPALLRLVVELAAVAAVTKYALEHHWKMPWWLPLAFALTFIARSVWAWLGIKTDYAAVDQGRITFRRGVLNRVSASVEFARIQNVLAHQAWWQRIFGTGTVLIQTTDRTIKNWTIAGVRNPHEMRERILRAALASRHYHGTSEALIGAL</sequence>
<dbReference type="PANTHER" id="PTHR37938:SF1">
    <property type="entry name" value="BLL0215 PROTEIN"/>
    <property type="match status" value="1"/>
</dbReference>